<dbReference type="PANTHER" id="PTHR45947">
    <property type="entry name" value="SULFOQUINOVOSYL TRANSFERASE SQD2"/>
    <property type="match status" value="1"/>
</dbReference>
<dbReference type="PANTHER" id="PTHR45947:SF3">
    <property type="entry name" value="SULFOQUINOVOSYL TRANSFERASE SQD2"/>
    <property type="match status" value="1"/>
</dbReference>
<reference evidence="2" key="1">
    <citation type="submission" date="2017-04" db="EMBL/GenBank/DDBJ databases">
        <title>Genome deletions in a multicellular cyanobacterial endosymbiont for morphological adaptation in marine diatoms.</title>
        <authorList>
            <person name="Wang Y."/>
            <person name="Gao H."/>
            <person name="Li R."/>
            <person name="Xu X."/>
        </authorList>
    </citation>
    <scope>NUCLEOTIDE SEQUENCE</scope>
    <source>
        <strain evidence="2">FACHB 800</strain>
    </source>
</reference>
<dbReference type="Proteomes" id="UP000683511">
    <property type="component" value="Chromosome"/>
</dbReference>
<accession>A0A975Y2V3</accession>
<dbReference type="EMBL" id="CP021056">
    <property type="protein sequence ID" value="QXE21417.1"/>
    <property type="molecule type" value="Genomic_DNA"/>
</dbReference>
<keyword evidence="3" id="KW-1185">Reference proteome</keyword>
<dbReference type="GO" id="GO:0016757">
    <property type="term" value="F:glycosyltransferase activity"/>
    <property type="evidence" value="ECO:0007669"/>
    <property type="project" value="TreeGrafter"/>
</dbReference>
<dbReference type="KEGG" id="rsin:B6N60_00091"/>
<evidence type="ECO:0000313" key="2">
    <source>
        <dbReference type="EMBL" id="QXE21417.1"/>
    </source>
</evidence>
<sequence>MALRILHVFGGMVKAGSETTEIQTLRLIDRDRFQMDFLVHTTQPCAYDDEIRALGSKIIPCNYPSLPWNYDFNLKQILRNYGPYDIVHSHIHHLSGYVLRIAQQVGVPIRIAHSHLDSSPVDAQAGIYRRFYISLMKRWIACYANFRLSCSRKAAASLFGSTWETNLPCQVLYPARDFSPFHDCVDRVAVRAEFGIPADAFVIGHVGRFDPQKNHQFLIEIAAAVAQQEPKMRLLLIGEGSLRPEIEQKVMQSNLADSVIFAGLRSDVPRLMLGAMDILLFPSFYEGLASVIYEAQSAGLPCVFSDTITEEVDVVKPLLHRMALSQPASTWADVILAHRNTLPRITQAEALRLVEQSQFNIQIRVQALENTYLQYAADIASHKKA</sequence>
<feature type="domain" description="Glycosyl transferase family 1" evidence="1">
    <location>
        <begin position="190"/>
        <end position="318"/>
    </location>
</feature>
<dbReference type="Gene3D" id="3.40.50.2000">
    <property type="entry name" value="Glycogen Phosphorylase B"/>
    <property type="match status" value="2"/>
</dbReference>
<dbReference type="Pfam" id="PF00534">
    <property type="entry name" value="Glycos_transf_1"/>
    <property type="match status" value="1"/>
</dbReference>
<name>A0A975Y2V3_9NOST</name>
<dbReference type="InterPro" id="IPR001296">
    <property type="entry name" value="Glyco_trans_1"/>
</dbReference>
<dbReference type="SUPFAM" id="SSF53756">
    <property type="entry name" value="UDP-Glycosyltransferase/glycogen phosphorylase"/>
    <property type="match status" value="1"/>
</dbReference>
<dbReference type="RefSeq" id="WP_190604889.1">
    <property type="nucleotide sequence ID" value="NZ_CP021056.1"/>
</dbReference>
<organism evidence="2 3">
    <name type="scientific">Richelia sinica FACHB-800</name>
    <dbReference type="NCBI Taxonomy" id="1357546"/>
    <lineage>
        <taxon>Bacteria</taxon>
        <taxon>Bacillati</taxon>
        <taxon>Cyanobacteriota</taxon>
        <taxon>Cyanophyceae</taxon>
        <taxon>Nostocales</taxon>
        <taxon>Nostocaceae</taxon>
        <taxon>Richelia</taxon>
    </lineage>
</organism>
<dbReference type="InterPro" id="IPR050194">
    <property type="entry name" value="Glycosyltransferase_grp1"/>
</dbReference>
<keyword evidence="2" id="KW-0808">Transferase</keyword>
<protein>
    <submittedName>
        <fullName evidence="2">Glycosyl transferase group 1</fullName>
    </submittedName>
</protein>
<evidence type="ECO:0000259" key="1">
    <source>
        <dbReference type="Pfam" id="PF00534"/>
    </source>
</evidence>
<dbReference type="AlphaFoldDB" id="A0A975Y2V3"/>
<gene>
    <name evidence="2" type="ORF">B6N60_00091</name>
</gene>
<evidence type="ECO:0000313" key="3">
    <source>
        <dbReference type="Proteomes" id="UP000683511"/>
    </source>
</evidence>
<proteinExistence type="predicted"/>